<dbReference type="Gene3D" id="2.60.40.2880">
    <property type="entry name" value="MmpS1-5, C-terminal soluble domain"/>
    <property type="match status" value="1"/>
</dbReference>
<dbReference type="EMBL" id="FQUQ01000010">
    <property type="protein sequence ID" value="SHH03034.1"/>
    <property type="molecule type" value="Genomic_DNA"/>
</dbReference>
<dbReference type="STRING" id="288992.SAMN04488522_11016"/>
<dbReference type="RefSeq" id="WP_073238935.1">
    <property type="nucleotide sequence ID" value="NZ_FQUQ01000010.1"/>
</dbReference>
<evidence type="ECO:0000313" key="2">
    <source>
        <dbReference type="Proteomes" id="UP000184287"/>
    </source>
</evidence>
<dbReference type="Proteomes" id="UP000184287">
    <property type="component" value="Unassembled WGS sequence"/>
</dbReference>
<reference evidence="2" key="1">
    <citation type="submission" date="2016-11" db="EMBL/GenBank/DDBJ databases">
        <authorList>
            <person name="Varghese N."/>
            <person name="Submissions S."/>
        </authorList>
    </citation>
    <scope>NUCLEOTIDE SEQUENCE [LARGE SCALE GENOMIC DNA]</scope>
    <source>
        <strain evidence="2">DSM 16990</strain>
    </source>
</reference>
<dbReference type="OrthoDB" id="672380at2"/>
<name>A0A1M5PMS4_9SPHI</name>
<keyword evidence="2" id="KW-1185">Reference proteome</keyword>
<evidence type="ECO:0000313" key="1">
    <source>
        <dbReference type="EMBL" id="SHH03034.1"/>
    </source>
</evidence>
<proteinExistence type="predicted"/>
<dbReference type="InterPro" id="IPR038468">
    <property type="entry name" value="MmpS_C"/>
</dbReference>
<gene>
    <name evidence="1" type="ORF">SAMN04488522_11016</name>
</gene>
<dbReference type="PROSITE" id="PS51257">
    <property type="entry name" value="PROKAR_LIPOPROTEIN"/>
    <property type="match status" value="1"/>
</dbReference>
<protein>
    <submittedName>
        <fullName evidence="1">Uncharacterized protein</fullName>
    </submittedName>
</protein>
<accession>A0A1M5PMS4</accession>
<dbReference type="AlphaFoldDB" id="A0A1M5PMS4"/>
<sequence>MRLLQLKKNLFTKIAFMFLVAGLISSCSKDKNNVDDPRAGYPKTVSIEYRVTALSAGLTNLDIRYTNETGADTELTAQSLPFSKIIRKSVTYASDVAVSITSNAPGSAKLEIFVDGKSVASASPVSQQYLNGIALYAFH</sequence>
<organism evidence="1 2">
    <name type="scientific">Pedobacter caeni</name>
    <dbReference type="NCBI Taxonomy" id="288992"/>
    <lineage>
        <taxon>Bacteria</taxon>
        <taxon>Pseudomonadati</taxon>
        <taxon>Bacteroidota</taxon>
        <taxon>Sphingobacteriia</taxon>
        <taxon>Sphingobacteriales</taxon>
        <taxon>Sphingobacteriaceae</taxon>
        <taxon>Pedobacter</taxon>
    </lineage>
</organism>